<feature type="transmembrane region" description="Helical" evidence="8">
    <location>
        <begin position="176"/>
        <end position="194"/>
    </location>
</feature>
<dbReference type="Proteomes" id="UP001165366">
    <property type="component" value="Unassembled WGS sequence"/>
</dbReference>
<proteinExistence type="inferred from homology"/>
<keyword evidence="3 8" id="KW-1003">Cell membrane</keyword>
<reference evidence="10" key="1">
    <citation type="submission" date="2022-01" db="EMBL/GenBank/DDBJ databases">
        <authorList>
            <person name="Wang Y."/>
        </authorList>
    </citation>
    <scope>NUCLEOTIDE SEQUENCE</scope>
    <source>
        <strain evidence="10">WB101</strain>
    </source>
</reference>
<feature type="transmembrane region" description="Helical" evidence="8">
    <location>
        <begin position="12"/>
        <end position="36"/>
    </location>
</feature>
<evidence type="ECO:0000256" key="9">
    <source>
        <dbReference type="NCBIfam" id="TIGR00751"/>
    </source>
</evidence>
<feature type="transmembrane region" description="Helical" evidence="8">
    <location>
        <begin position="112"/>
        <end position="132"/>
    </location>
</feature>
<comment type="caution">
    <text evidence="10">The sequence shown here is derived from an EMBL/GenBank/DDBJ whole genome shotgun (WGS) entry which is preliminary data.</text>
</comment>
<reference evidence="10" key="2">
    <citation type="submission" date="2024-05" db="EMBL/GenBank/DDBJ databases">
        <title>Rhodohalobacter halophilus gen. nov., sp. nov., a moderately halophilic member of the family Balneolaceae.</title>
        <authorList>
            <person name="Xia J."/>
        </authorList>
    </citation>
    <scope>NUCLEOTIDE SEQUENCE</scope>
    <source>
        <strain evidence="10">WB101</strain>
    </source>
</reference>
<name>A0ABS9KE25_9BACT</name>
<organism evidence="10 11">
    <name type="scientific">Rhodohalobacter sulfatireducens</name>
    <dbReference type="NCBI Taxonomy" id="2911366"/>
    <lineage>
        <taxon>Bacteria</taxon>
        <taxon>Pseudomonadati</taxon>
        <taxon>Balneolota</taxon>
        <taxon>Balneolia</taxon>
        <taxon>Balneolales</taxon>
        <taxon>Balneolaceae</taxon>
        <taxon>Rhodohalobacter</taxon>
    </lineage>
</organism>
<keyword evidence="5 8" id="KW-0812">Transmembrane</keyword>
<evidence type="ECO:0000256" key="8">
    <source>
        <dbReference type="HAMAP-Rule" id="MF_01937"/>
    </source>
</evidence>
<keyword evidence="11" id="KW-1185">Reference proteome</keyword>
<dbReference type="GO" id="GO:0046428">
    <property type="term" value="F:1,4-dihydroxy-2-naphthoate polyprenyltransferase activity"/>
    <property type="evidence" value="ECO:0007669"/>
    <property type="project" value="UniProtKB-EC"/>
</dbReference>
<dbReference type="EMBL" id="JAKLWS010000012">
    <property type="protein sequence ID" value="MCG2589090.1"/>
    <property type="molecule type" value="Genomic_DNA"/>
</dbReference>
<dbReference type="EC" id="2.5.1.74" evidence="8 9"/>
<evidence type="ECO:0000256" key="3">
    <source>
        <dbReference type="ARBA" id="ARBA00022475"/>
    </source>
</evidence>
<dbReference type="Gene3D" id="1.10.357.140">
    <property type="entry name" value="UbiA prenyltransferase"/>
    <property type="match status" value="1"/>
</dbReference>
<feature type="transmembrane region" description="Helical" evidence="8">
    <location>
        <begin position="240"/>
        <end position="258"/>
    </location>
</feature>
<comment type="function">
    <text evidence="8">Conversion of 1,4-dihydroxy-2-naphthoate (DHNA) to demethylmenaquinone (DMK).</text>
</comment>
<feature type="transmembrane region" description="Helical" evidence="8">
    <location>
        <begin position="144"/>
        <end position="164"/>
    </location>
</feature>
<dbReference type="PIRSF" id="PIRSF005355">
    <property type="entry name" value="UBIAD1"/>
    <property type="match status" value="1"/>
</dbReference>
<dbReference type="NCBIfam" id="NF004751">
    <property type="entry name" value="PRK06080.1-3"/>
    <property type="match status" value="1"/>
</dbReference>
<dbReference type="RefSeq" id="WP_237854370.1">
    <property type="nucleotide sequence ID" value="NZ_JAKLWS010000012.1"/>
</dbReference>
<keyword evidence="7 8" id="KW-0472">Membrane</keyword>
<dbReference type="HAMAP" id="MF_01937">
    <property type="entry name" value="MenA_1"/>
    <property type="match status" value="1"/>
</dbReference>
<evidence type="ECO:0000256" key="4">
    <source>
        <dbReference type="ARBA" id="ARBA00022679"/>
    </source>
</evidence>
<dbReference type="PANTHER" id="PTHR13929:SF0">
    <property type="entry name" value="UBIA PRENYLTRANSFERASE DOMAIN-CONTAINING PROTEIN 1"/>
    <property type="match status" value="1"/>
</dbReference>
<dbReference type="InterPro" id="IPR000537">
    <property type="entry name" value="UbiA_prenyltransferase"/>
</dbReference>
<dbReference type="InterPro" id="IPR026046">
    <property type="entry name" value="UBIAD1"/>
</dbReference>
<accession>A0ABS9KE25</accession>
<evidence type="ECO:0000313" key="10">
    <source>
        <dbReference type="EMBL" id="MCG2589090.1"/>
    </source>
</evidence>
<feature type="transmembrane region" description="Helical" evidence="8">
    <location>
        <begin position="42"/>
        <end position="60"/>
    </location>
</feature>
<dbReference type="CDD" id="cd13962">
    <property type="entry name" value="PT_UbiA_UBIAD1"/>
    <property type="match status" value="1"/>
</dbReference>
<evidence type="ECO:0000256" key="1">
    <source>
        <dbReference type="ARBA" id="ARBA00004141"/>
    </source>
</evidence>
<keyword evidence="2 8" id="KW-0474">Menaquinone biosynthesis</keyword>
<keyword evidence="4 8" id="KW-0808">Transferase</keyword>
<dbReference type="InterPro" id="IPR004657">
    <property type="entry name" value="MenA"/>
</dbReference>
<comment type="catalytic activity">
    <reaction evidence="8">
        <text>an all-trans-polyprenyl diphosphate + 1,4-dihydroxy-2-naphthoate + H(+) = a 2-demethylmenaquinol + CO2 + diphosphate</text>
        <dbReference type="Rhea" id="RHEA:26478"/>
        <dbReference type="Rhea" id="RHEA-COMP:9563"/>
        <dbReference type="Rhea" id="RHEA-COMP:9564"/>
        <dbReference type="ChEBI" id="CHEBI:11173"/>
        <dbReference type="ChEBI" id="CHEBI:15378"/>
        <dbReference type="ChEBI" id="CHEBI:16526"/>
        <dbReference type="ChEBI" id="CHEBI:33019"/>
        <dbReference type="ChEBI" id="CHEBI:55437"/>
        <dbReference type="ChEBI" id="CHEBI:58914"/>
        <dbReference type="EC" id="2.5.1.74"/>
    </reaction>
</comment>
<comment type="pathway">
    <text evidence="8">Quinol/quinone metabolism; menaquinone biosynthesis; menaquinol from 1,4-dihydroxy-2-naphthoate: step 1/2.</text>
</comment>
<evidence type="ECO:0000256" key="5">
    <source>
        <dbReference type="ARBA" id="ARBA00022692"/>
    </source>
</evidence>
<evidence type="ECO:0000313" key="11">
    <source>
        <dbReference type="Proteomes" id="UP001165366"/>
    </source>
</evidence>
<feature type="transmembrane region" description="Helical" evidence="8">
    <location>
        <begin position="81"/>
        <end position="106"/>
    </location>
</feature>
<dbReference type="PANTHER" id="PTHR13929">
    <property type="entry name" value="1,4-DIHYDROXY-2-NAPHTHOATE OCTAPRENYLTRANSFERASE"/>
    <property type="match status" value="1"/>
</dbReference>
<comment type="similarity">
    <text evidence="8">Belongs to the MenA family. Type 1 subfamily.</text>
</comment>
<evidence type="ECO:0000256" key="7">
    <source>
        <dbReference type="ARBA" id="ARBA00023136"/>
    </source>
</evidence>
<sequence length="294" mass="32834">MKESKFRIWLSAARPQTLAASIVPVMVGASLAWSHYAFRADTTLVALLCALLIQVGTNFANDYYDFKKGADTDDRIGFERATALGLISPKAMLTATYITMGLAFLIGLYLVWVGGWIILLIGILSLLFGILYTGGPYPLGYNGLGDIFVFIFFGIIAVMGTYYVNALEWSTTSFLASLPVGALCVNILVVNNLRDIDQDKVSGKRTLGVLFGEKMLKMEYLGLLFLAFLIPVIFYHFYGYGLVIMLPYLSLPLGWRLIKQVYYHQDKRNLNKTLERTAQFMILFGFLFSVGIIL</sequence>
<gene>
    <name evidence="8" type="primary">menA</name>
    <name evidence="10" type="ORF">L6773_10960</name>
</gene>
<dbReference type="InterPro" id="IPR044878">
    <property type="entry name" value="UbiA_sf"/>
</dbReference>
<keyword evidence="6 8" id="KW-1133">Transmembrane helix</keyword>
<protein>
    <recommendedName>
        <fullName evidence="8 9">1,4-dihydroxy-2-naphthoate octaprenyltransferase</fullName>
        <shortName evidence="8">DHNA-octaprenyltransferase</shortName>
        <ecNumber evidence="8 9">2.5.1.74</ecNumber>
    </recommendedName>
</protein>
<feature type="transmembrane region" description="Helical" evidence="8">
    <location>
        <begin position="278"/>
        <end position="293"/>
    </location>
</feature>
<dbReference type="Pfam" id="PF01040">
    <property type="entry name" value="UbiA"/>
    <property type="match status" value="1"/>
</dbReference>
<dbReference type="NCBIfam" id="TIGR00751">
    <property type="entry name" value="menA"/>
    <property type="match status" value="1"/>
</dbReference>
<evidence type="ECO:0000256" key="2">
    <source>
        <dbReference type="ARBA" id="ARBA00022428"/>
    </source>
</evidence>
<comment type="subcellular location">
    <subcellularLocation>
        <location evidence="8">Cell membrane</location>
        <topology evidence="8">Multi-pass membrane protein</topology>
    </subcellularLocation>
    <subcellularLocation>
        <location evidence="1">Membrane</location>
        <topology evidence="1">Multi-pass membrane protein</topology>
    </subcellularLocation>
</comment>
<evidence type="ECO:0000256" key="6">
    <source>
        <dbReference type="ARBA" id="ARBA00022989"/>
    </source>
</evidence>